<dbReference type="EMBL" id="HBHX01059680">
    <property type="protein sequence ID" value="CAE0139884.1"/>
    <property type="molecule type" value="Transcribed_RNA"/>
</dbReference>
<sequence>MVGGSGADTTVAGGGAEITDSGCAAVDGYDSPDGYAGYSHGTVDGYDSTDEVSREPSSPELLEVPFRNLDTGEVMTLSQLSETPVVWAGAARAEAPVLCCGYLWKRGHKLGQLVRRWYVLQHSVGLYYFASAQESVHAPESRRSVELEGAQAVVPPPEAMHGLLVGTALFGIIIQFATPEDTRAKIKELYAEHPEEQALWAAGLARYLPSSQLRPCASFLSASADPCALDRAGSGNASTGVISAWDRRSQPSPDHSAAAFCPEQGGGGKLSEPTRSSVEHQHRGGAVRGDVARASAIAPPSGSLPSPGGLLASLFGPNGRLVRSSSAQPAVQHGGEAFGRSQQLDQHGFLISVAQAASYSQWARISAAAERVQLQHWAHHLSENGMPQPTRGANPWATRQNIPRHKQIKRLIRGGIPSSMRHKIWLEISGAQARREGQVCGCRARLILVPMALLPMPPPVSLPALQPTLFNDLLEVAARDGCTVSPV</sequence>
<organism evidence="3">
    <name type="scientific">Haptolina ericina</name>
    <dbReference type="NCBI Taxonomy" id="156174"/>
    <lineage>
        <taxon>Eukaryota</taxon>
        <taxon>Haptista</taxon>
        <taxon>Haptophyta</taxon>
        <taxon>Prymnesiophyceae</taxon>
        <taxon>Prymnesiales</taxon>
        <taxon>Prymnesiaceae</taxon>
        <taxon>Haptolina</taxon>
    </lineage>
</organism>
<reference evidence="3" key="1">
    <citation type="submission" date="2021-01" db="EMBL/GenBank/DDBJ databases">
        <authorList>
            <person name="Corre E."/>
            <person name="Pelletier E."/>
            <person name="Niang G."/>
            <person name="Scheremetjew M."/>
            <person name="Finn R."/>
            <person name="Kale V."/>
            <person name="Holt S."/>
            <person name="Cochrane G."/>
            <person name="Meng A."/>
            <person name="Brown T."/>
            <person name="Cohen L."/>
        </authorList>
    </citation>
    <scope>NUCLEOTIDE SEQUENCE</scope>
    <source>
        <strain evidence="3">CCMP281</strain>
    </source>
</reference>
<dbReference type="Gene3D" id="2.30.29.30">
    <property type="entry name" value="Pleckstrin-homology domain (PH domain)/Phosphotyrosine-binding domain (PTB)"/>
    <property type="match status" value="1"/>
</dbReference>
<dbReference type="Gene3D" id="1.10.10.750">
    <property type="entry name" value="Ypt/Rab-GAP domain of gyp1p, domain 1"/>
    <property type="match status" value="1"/>
</dbReference>
<evidence type="ECO:0000313" key="4">
    <source>
        <dbReference type="EMBL" id="CAE0139884.1"/>
    </source>
</evidence>
<evidence type="ECO:0000256" key="1">
    <source>
        <dbReference type="SAM" id="MobiDB-lite"/>
    </source>
</evidence>
<dbReference type="InterPro" id="IPR011993">
    <property type="entry name" value="PH-like_dom_sf"/>
</dbReference>
<dbReference type="SUPFAM" id="SSF50729">
    <property type="entry name" value="PH domain-like"/>
    <property type="match status" value="1"/>
</dbReference>
<name>A0A6T9LUR2_9EUKA</name>
<accession>A0A6T9LUR2</accession>
<feature type="compositionally biased region" description="Gly residues" evidence="1">
    <location>
        <begin position="1"/>
        <end position="16"/>
    </location>
</feature>
<protein>
    <recommendedName>
        <fullName evidence="2">PH domain-containing protein</fullName>
    </recommendedName>
</protein>
<evidence type="ECO:0000313" key="3">
    <source>
        <dbReference type="EMBL" id="CAE0139882.1"/>
    </source>
</evidence>
<feature type="region of interest" description="Disordered" evidence="1">
    <location>
        <begin position="246"/>
        <end position="288"/>
    </location>
</feature>
<dbReference type="EMBL" id="HBHX01059679">
    <property type="protein sequence ID" value="CAE0139882.1"/>
    <property type="molecule type" value="Transcribed_RNA"/>
</dbReference>
<feature type="domain" description="PH" evidence="2">
    <location>
        <begin position="96"/>
        <end position="209"/>
    </location>
</feature>
<dbReference type="Pfam" id="PF00169">
    <property type="entry name" value="PH"/>
    <property type="match status" value="1"/>
</dbReference>
<dbReference type="PROSITE" id="PS50003">
    <property type="entry name" value="PH_DOMAIN"/>
    <property type="match status" value="1"/>
</dbReference>
<gene>
    <name evidence="3" type="ORF">HERI1096_LOCUS32994</name>
    <name evidence="4" type="ORF">HERI1096_LOCUS32995</name>
</gene>
<feature type="region of interest" description="Disordered" evidence="1">
    <location>
        <begin position="1"/>
        <end position="23"/>
    </location>
</feature>
<evidence type="ECO:0000259" key="2">
    <source>
        <dbReference type="PROSITE" id="PS50003"/>
    </source>
</evidence>
<dbReference type="AlphaFoldDB" id="A0A6T9LUR2"/>
<dbReference type="InterPro" id="IPR001849">
    <property type="entry name" value="PH_domain"/>
</dbReference>
<proteinExistence type="predicted"/>